<keyword evidence="2" id="KW-1185">Reference proteome</keyword>
<dbReference type="Proteomes" id="UP000095038">
    <property type="component" value="Unassembled WGS sequence"/>
</dbReference>
<dbReference type="InParanoid" id="A0A1D2VJM9"/>
<reference evidence="2" key="1">
    <citation type="submission" date="2016-05" db="EMBL/GenBank/DDBJ databases">
        <title>Comparative genomics of biotechnologically important yeasts.</title>
        <authorList>
            <consortium name="DOE Joint Genome Institute"/>
            <person name="Riley R."/>
            <person name="Haridas S."/>
            <person name="Wolfe K.H."/>
            <person name="Lopes M.R."/>
            <person name="Hittinger C.T."/>
            <person name="Goker M."/>
            <person name="Salamov A."/>
            <person name="Wisecaver J."/>
            <person name="Long T.M."/>
            <person name="Aerts A.L."/>
            <person name="Barry K."/>
            <person name="Choi C."/>
            <person name="Clum A."/>
            <person name="Coughlan A.Y."/>
            <person name="Deshpande S."/>
            <person name="Douglass A.P."/>
            <person name="Hanson S.J."/>
            <person name="Klenk H.-P."/>
            <person name="Labutti K."/>
            <person name="Lapidus A."/>
            <person name="Lindquist E."/>
            <person name="Lipzen A."/>
            <person name="Meier-Kolthoff J.P."/>
            <person name="Ohm R.A."/>
            <person name="Otillar R.P."/>
            <person name="Pangilinan J."/>
            <person name="Peng Y."/>
            <person name="Rokas A."/>
            <person name="Rosa C.A."/>
            <person name="Scheuner C."/>
            <person name="Sibirny A.A."/>
            <person name="Slot J.C."/>
            <person name="Stielow J.B."/>
            <person name="Sun H."/>
            <person name="Kurtzman C.P."/>
            <person name="Blackwell M."/>
            <person name="Grigoriev I.V."/>
            <person name="Jeffries T.W."/>
        </authorList>
    </citation>
    <scope>NUCLEOTIDE SEQUENCE [LARGE SCALE GENOMIC DNA]</scope>
    <source>
        <strain evidence="2">DSM 1968</strain>
    </source>
</reference>
<proteinExistence type="predicted"/>
<dbReference type="AlphaFoldDB" id="A0A1D2VJM9"/>
<dbReference type="EMBL" id="KV454479">
    <property type="protein sequence ID" value="ODV61717.1"/>
    <property type="molecule type" value="Genomic_DNA"/>
</dbReference>
<evidence type="ECO:0000313" key="1">
    <source>
        <dbReference type="EMBL" id="ODV61717.1"/>
    </source>
</evidence>
<dbReference type="GeneID" id="30966807"/>
<evidence type="ECO:0000313" key="2">
    <source>
        <dbReference type="Proteomes" id="UP000095038"/>
    </source>
</evidence>
<name>A0A1D2VJM9_9ASCO</name>
<accession>A0A1D2VJM9</accession>
<gene>
    <name evidence="1" type="ORF">ASCRUDRAFT_75688</name>
</gene>
<sequence length="50" mass="5897">MISKYFKDYSDAKTGIIKKIRSSQVVMKYKRNDKIISNKNKNKTKNNSKL</sequence>
<protein>
    <submittedName>
        <fullName evidence="1">Uncharacterized protein</fullName>
    </submittedName>
</protein>
<organism evidence="1 2">
    <name type="scientific">Ascoidea rubescens DSM 1968</name>
    <dbReference type="NCBI Taxonomy" id="1344418"/>
    <lineage>
        <taxon>Eukaryota</taxon>
        <taxon>Fungi</taxon>
        <taxon>Dikarya</taxon>
        <taxon>Ascomycota</taxon>
        <taxon>Saccharomycotina</taxon>
        <taxon>Saccharomycetes</taxon>
        <taxon>Ascoideaceae</taxon>
        <taxon>Ascoidea</taxon>
    </lineage>
</organism>
<feature type="non-terminal residue" evidence="1">
    <location>
        <position position="50"/>
    </location>
</feature>
<dbReference type="RefSeq" id="XP_020048024.1">
    <property type="nucleotide sequence ID" value="XM_020193171.1"/>
</dbReference>